<evidence type="ECO:0000256" key="1">
    <source>
        <dbReference type="ARBA" id="ARBA00022448"/>
    </source>
</evidence>
<keyword evidence="2" id="KW-0769">Symport</keyword>
<evidence type="ECO:0000256" key="6">
    <source>
        <dbReference type="ARBA" id="ARBA00023201"/>
    </source>
</evidence>
<dbReference type="InterPro" id="IPR038377">
    <property type="entry name" value="Na/Glc_symporter_sf"/>
</dbReference>
<accession>A0A915D386</accession>
<feature type="transmembrane region" description="Helical" evidence="7">
    <location>
        <begin position="56"/>
        <end position="78"/>
    </location>
</feature>
<evidence type="ECO:0000256" key="4">
    <source>
        <dbReference type="ARBA" id="ARBA00023065"/>
    </source>
</evidence>
<dbReference type="GO" id="GO:0005886">
    <property type="term" value="C:plasma membrane"/>
    <property type="evidence" value="ECO:0007669"/>
    <property type="project" value="TreeGrafter"/>
</dbReference>
<protein>
    <submittedName>
        <fullName evidence="9">High-affinity choline transporter 1</fullName>
    </submittedName>
</protein>
<dbReference type="PANTHER" id="PTHR45897">
    <property type="entry name" value="HIGH-AFFINITY CHOLINE TRANSPORTER 1"/>
    <property type="match status" value="1"/>
</dbReference>
<evidence type="ECO:0000256" key="2">
    <source>
        <dbReference type="ARBA" id="ARBA00022847"/>
    </source>
</evidence>
<evidence type="ECO:0000256" key="3">
    <source>
        <dbReference type="ARBA" id="ARBA00023053"/>
    </source>
</evidence>
<keyword evidence="4" id="KW-0406">Ion transport</keyword>
<evidence type="ECO:0000256" key="7">
    <source>
        <dbReference type="SAM" id="Phobius"/>
    </source>
</evidence>
<proteinExistence type="predicted"/>
<dbReference type="GO" id="GO:0008292">
    <property type="term" value="P:acetylcholine biosynthetic process"/>
    <property type="evidence" value="ECO:0007669"/>
    <property type="project" value="TreeGrafter"/>
</dbReference>
<name>A0A915D386_9BILA</name>
<evidence type="ECO:0000313" key="8">
    <source>
        <dbReference type="Proteomes" id="UP000887574"/>
    </source>
</evidence>
<keyword evidence="7" id="KW-1133">Transmembrane helix</keyword>
<keyword evidence="7" id="KW-0472">Membrane</keyword>
<dbReference type="AlphaFoldDB" id="A0A915D386"/>
<dbReference type="GO" id="GO:0005307">
    <property type="term" value="F:choline:sodium symporter activity"/>
    <property type="evidence" value="ECO:0007669"/>
    <property type="project" value="TreeGrafter"/>
</dbReference>
<evidence type="ECO:0000313" key="9">
    <source>
        <dbReference type="WBParaSite" id="jg15448"/>
    </source>
</evidence>
<dbReference type="PANTHER" id="PTHR45897:SF4">
    <property type="entry name" value="HIGH-AFFINITY CHOLINE TRANSPORTER 1"/>
    <property type="match status" value="1"/>
</dbReference>
<keyword evidence="6" id="KW-0739">Sodium transport</keyword>
<feature type="transmembrane region" description="Helical" evidence="7">
    <location>
        <begin position="26"/>
        <end position="47"/>
    </location>
</feature>
<dbReference type="Gene3D" id="1.20.1730.10">
    <property type="entry name" value="Sodium/glucose cotransporter"/>
    <property type="match status" value="1"/>
</dbReference>
<dbReference type="WBParaSite" id="jg15448">
    <property type="protein sequence ID" value="jg15448"/>
    <property type="gene ID" value="jg15448"/>
</dbReference>
<dbReference type="Proteomes" id="UP000887574">
    <property type="component" value="Unplaced"/>
</dbReference>
<sequence length="199" mass="21860">MRIAIIAVGILASVMALTINSIYGLWYLCADLVYVVLFPQLLCVVYFERSNTYGCLLGYAMGLLMRLSGGEPMLFFPATIHYPMYDVETGTQYFPFKTVSMLVSLSCCVFGSLATEYLFKSGRLSPELDVLGCVVNIDSQRVILPSDTSFNVSCETLAMQKIRSDNSMVNVENGYSNGGGLLTESTALHPNHHDYGAGR</sequence>
<reference evidence="9" key="1">
    <citation type="submission" date="2022-11" db="UniProtKB">
        <authorList>
            <consortium name="WormBaseParasite"/>
        </authorList>
    </citation>
    <scope>IDENTIFICATION</scope>
</reference>
<keyword evidence="5" id="KW-0325">Glycoprotein</keyword>
<keyword evidence="3" id="KW-0915">Sodium</keyword>
<keyword evidence="1" id="KW-0813">Transport</keyword>
<dbReference type="InterPro" id="IPR052244">
    <property type="entry name" value="Choline_transporter"/>
</dbReference>
<keyword evidence="8" id="KW-1185">Reference proteome</keyword>
<evidence type="ECO:0000256" key="5">
    <source>
        <dbReference type="ARBA" id="ARBA00023180"/>
    </source>
</evidence>
<keyword evidence="7" id="KW-0812">Transmembrane</keyword>
<organism evidence="8 9">
    <name type="scientific">Ditylenchus dipsaci</name>
    <dbReference type="NCBI Taxonomy" id="166011"/>
    <lineage>
        <taxon>Eukaryota</taxon>
        <taxon>Metazoa</taxon>
        <taxon>Ecdysozoa</taxon>
        <taxon>Nematoda</taxon>
        <taxon>Chromadorea</taxon>
        <taxon>Rhabditida</taxon>
        <taxon>Tylenchina</taxon>
        <taxon>Tylenchomorpha</taxon>
        <taxon>Sphaerularioidea</taxon>
        <taxon>Anguinidae</taxon>
        <taxon>Anguininae</taxon>
        <taxon>Ditylenchus</taxon>
    </lineage>
</organism>
<feature type="transmembrane region" description="Helical" evidence="7">
    <location>
        <begin position="98"/>
        <end position="119"/>
    </location>
</feature>